<evidence type="ECO:0000256" key="5">
    <source>
        <dbReference type="ARBA" id="ARBA00048542"/>
    </source>
</evidence>
<dbReference type="SUPFAM" id="SSF52218">
    <property type="entry name" value="Flavoproteins"/>
    <property type="match status" value="1"/>
</dbReference>
<feature type="binding site" evidence="6">
    <location>
        <position position="10"/>
    </location>
    <ligand>
        <name>FMN</name>
        <dbReference type="ChEBI" id="CHEBI:58210"/>
    </ligand>
</feature>
<dbReference type="InterPro" id="IPR050104">
    <property type="entry name" value="FMN-dep_NADH:Q_OxRdtase_AzoR1"/>
</dbReference>
<dbReference type="EC" id="1.6.5.-" evidence="6"/>
<feature type="domain" description="Flavodoxin-like fold" evidence="7">
    <location>
        <begin position="3"/>
        <end position="194"/>
    </location>
</feature>
<feature type="binding site" evidence="6">
    <location>
        <begin position="95"/>
        <end position="98"/>
    </location>
    <ligand>
        <name>FMN</name>
        <dbReference type="ChEBI" id="CHEBI:58210"/>
    </ligand>
</feature>
<keyword evidence="1 6" id="KW-0285">Flavoprotein</keyword>
<accession>A0ABV9LRX3</accession>
<evidence type="ECO:0000256" key="2">
    <source>
        <dbReference type="ARBA" id="ARBA00022643"/>
    </source>
</evidence>
<dbReference type="EC" id="1.7.1.17" evidence="6"/>
<keyword evidence="4 6" id="KW-0520">NAD</keyword>
<dbReference type="EMBL" id="JBHSGU010000002">
    <property type="protein sequence ID" value="MFC4699246.1"/>
    <property type="molecule type" value="Genomic_DNA"/>
</dbReference>
<comment type="catalytic activity">
    <reaction evidence="6">
        <text>2 a quinone + NADH + H(+) = 2 a 1,4-benzosemiquinone + NAD(+)</text>
        <dbReference type="Rhea" id="RHEA:65952"/>
        <dbReference type="ChEBI" id="CHEBI:15378"/>
        <dbReference type="ChEBI" id="CHEBI:57540"/>
        <dbReference type="ChEBI" id="CHEBI:57945"/>
        <dbReference type="ChEBI" id="CHEBI:132124"/>
        <dbReference type="ChEBI" id="CHEBI:134225"/>
    </reaction>
</comment>
<dbReference type="RefSeq" id="WP_382405999.1">
    <property type="nucleotide sequence ID" value="NZ_JBHSGU010000002.1"/>
</dbReference>
<comment type="caution">
    <text evidence="8">The sequence shown here is derived from an EMBL/GenBank/DDBJ whole genome shotgun (WGS) entry which is preliminary data.</text>
</comment>
<comment type="function">
    <text evidence="6">Also exhibits azoreductase activity. Catalyzes the reductive cleavage of the azo bond in aromatic azo compounds to the corresponding amines.</text>
</comment>
<evidence type="ECO:0000256" key="1">
    <source>
        <dbReference type="ARBA" id="ARBA00022630"/>
    </source>
</evidence>
<dbReference type="PANTHER" id="PTHR43741">
    <property type="entry name" value="FMN-DEPENDENT NADH-AZOREDUCTASE 1"/>
    <property type="match status" value="1"/>
</dbReference>
<name>A0ABV9LRX3_9ALTE</name>
<keyword evidence="2 6" id="KW-0288">FMN</keyword>
<comment type="caution">
    <text evidence="6">Lacks conserved residue(s) required for the propagation of feature annotation.</text>
</comment>
<dbReference type="Gene3D" id="3.40.50.360">
    <property type="match status" value="1"/>
</dbReference>
<comment type="similarity">
    <text evidence="6">Belongs to the azoreductase type 1 family.</text>
</comment>
<dbReference type="HAMAP" id="MF_01216">
    <property type="entry name" value="Azoreductase_type1"/>
    <property type="match status" value="1"/>
</dbReference>
<evidence type="ECO:0000313" key="9">
    <source>
        <dbReference type="Proteomes" id="UP001595897"/>
    </source>
</evidence>
<evidence type="ECO:0000256" key="6">
    <source>
        <dbReference type="HAMAP-Rule" id="MF_01216"/>
    </source>
</evidence>
<keyword evidence="9" id="KW-1185">Reference proteome</keyword>
<sequence length="203" mass="22449">MTHVLVINSSLQGKQGNSAKAAELYVASLQAQQSIELSEIDLNEINLPHLTASEMQAWSTPVESRTDEQKQLASFTESFIEQIQRADHIVFAIPMYNFGIPSTLKAFFDRIARAGITFSYTENGPEGLITGKQVTVLAARGGKYQGTPMDTQTEYVKNFLAFLGMKEVNFFYIEGLAMGEESATSAWDKFSEEISEPKASSKD</sequence>
<reference evidence="9" key="1">
    <citation type="journal article" date="2019" name="Int. J. Syst. Evol. Microbiol.">
        <title>The Global Catalogue of Microorganisms (GCM) 10K type strain sequencing project: providing services to taxonomists for standard genome sequencing and annotation.</title>
        <authorList>
            <consortium name="The Broad Institute Genomics Platform"/>
            <consortium name="The Broad Institute Genome Sequencing Center for Infectious Disease"/>
            <person name="Wu L."/>
            <person name="Ma J."/>
        </authorList>
    </citation>
    <scope>NUCLEOTIDE SEQUENCE [LARGE SCALE GENOMIC DNA]</scope>
    <source>
        <strain evidence="9">KACC 12507</strain>
    </source>
</reference>
<keyword evidence="3 6" id="KW-0560">Oxidoreductase</keyword>
<dbReference type="Proteomes" id="UP001595897">
    <property type="component" value="Unassembled WGS sequence"/>
</dbReference>
<comment type="cofactor">
    <cofactor evidence="6">
        <name>FMN</name>
        <dbReference type="ChEBI" id="CHEBI:58210"/>
    </cofactor>
    <text evidence="6">Binds 1 FMN per subunit.</text>
</comment>
<evidence type="ECO:0000259" key="7">
    <source>
        <dbReference type="Pfam" id="PF02525"/>
    </source>
</evidence>
<protein>
    <recommendedName>
        <fullName evidence="6">FMN dependent NADH:quinone oxidoreductase</fullName>
        <ecNumber evidence="6">1.6.5.-</ecNumber>
    </recommendedName>
    <alternativeName>
        <fullName evidence="6">Azo-dye reductase</fullName>
    </alternativeName>
    <alternativeName>
        <fullName evidence="6">FMN-dependent NADH-azo compound oxidoreductase</fullName>
    </alternativeName>
    <alternativeName>
        <fullName evidence="6">FMN-dependent NADH-azoreductase</fullName>
        <ecNumber evidence="6">1.7.1.17</ecNumber>
    </alternativeName>
</protein>
<comment type="catalytic activity">
    <reaction evidence="5">
        <text>N,N-dimethyl-1,4-phenylenediamine + anthranilate + 2 NAD(+) = 2-(4-dimethylaminophenyl)diazenylbenzoate + 2 NADH + 2 H(+)</text>
        <dbReference type="Rhea" id="RHEA:55872"/>
        <dbReference type="ChEBI" id="CHEBI:15378"/>
        <dbReference type="ChEBI" id="CHEBI:15783"/>
        <dbReference type="ChEBI" id="CHEBI:16567"/>
        <dbReference type="ChEBI" id="CHEBI:57540"/>
        <dbReference type="ChEBI" id="CHEBI:57945"/>
        <dbReference type="ChEBI" id="CHEBI:71579"/>
        <dbReference type="EC" id="1.7.1.17"/>
    </reaction>
    <physiologicalReaction direction="right-to-left" evidence="5">
        <dbReference type="Rhea" id="RHEA:55874"/>
    </physiologicalReaction>
</comment>
<proteinExistence type="inferred from homology"/>
<evidence type="ECO:0000256" key="3">
    <source>
        <dbReference type="ARBA" id="ARBA00023002"/>
    </source>
</evidence>
<evidence type="ECO:0000256" key="4">
    <source>
        <dbReference type="ARBA" id="ARBA00023027"/>
    </source>
</evidence>
<dbReference type="Pfam" id="PF02525">
    <property type="entry name" value="Flavodoxin_2"/>
    <property type="match status" value="1"/>
</dbReference>
<organism evidence="8 9">
    <name type="scientific">Glaciecola siphonariae</name>
    <dbReference type="NCBI Taxonomy" id="521012"/>
    <lineage>
        <taxon>Bacteria</taxon>
        <taxon>Pseudomonadati</taxon>
        <taxon>Pseudomonadota</taxon>
        <taxon>Gammaproteobacteria</taxon>
        <taxon>Alteromonadales</taxon>
        <taxon>Alteromonadaceae</taxon>
        <taxon>Glaciecola</taxon>
    </lineage>
</organism>
<dbReference type="PANTHER" id="PTHR43741:SF4">
    <property type="entry name" value="FMN-DEPENDENT NADH:QUINONE OXIDOREDUCTASE"/>
    <property type="match status" value="1"/>
</dbReference>
<evidence type="ECO:0000313" key="8">
    <source>
        <dbReference type="EMBL" id="MFC4699246.1"/>
    </source>
</evidence>
<dbReference type="InterPro" id="IPR003680">
    <property type="entry name" value="Flavodoxin_fold"/>
</dbReference>
<dbReference type="InterPro" id="IPR029039">
    <property type="entry name" value="Flavoprotein-like_sf"/>
</dbReference>
<comment type="function">
    <text evidence="6">Quinone reductase that provides resistance to thiol-specific stress caused by electrophilic quinones.</text>
</comment>
<dbReference type="InterPro" id="IPR023048">
    <property type="entry name" value="NADH:quinone_OxRdtase_FMN_depd"/>
</dbReference>
<gene>
    <name evidence="6" type="primary">azoR</name>
    <name evidence="8" type="ORF">ACFO4O_03625</name>
</gene>
<comment type="subunit">
    <text evidence="6">Homodimer.</text>
</comment>